<organism evidence="14 16">
    <name type="scientific">Bacteroides xylanisolvens</name>
    <dbReference type="NCBI Taxonomy" id="371601"/>
    <lineage>
        <taxon>Bacteria</taxon>
        <taxon>Pseudomonadati</taxon>
        <taxon>Bacteroidota</taxon>
        <taxon>Bacteroidia</taxon>
        <taxon>Bacteroidales</taxon>
        <taxon>Bacteroidaceae</taxon>
        <taxon>Bacteroides</taxon>
    </lineage>
</organism>
<comment type="caution">
    <text evidence="14">The sequence shown here is derived from an EMBL/GenBank/DDBJ whole genome shotgun (WGS) entry which is preliminary data.</text>
</comment>
<comment type="subunit">
    <text evidence="5">Monomer.</text>
</comment>
<dbReference type="SUPFAM" id="SSF74650">
    <property type="entry name" value="Galactose mutarotase-like"/>
    <property type="match status" value="1"/>
</dbReference>
<dbReference type="AlphaFoldDB" id="A0A7J5PVL5"/>
<dbReference type="PANTHER" id="PTHR10091">
    <property type="entry name" value="ALDOSE-1-EPIMERASE"/>
    <property type="match status" value="1"/>
</dbReference>
<dbReference type="PROSITE" id="PS00545">
    <property type="entry name" value="ALDOSE_1_EPIMERASE"/>
    <property type="match status" value="1"/>
</dbReference>
<evidence type="ECO:0000256" key="11">
    <source>
        <dbReference type="PIRNR" id="PIRNR005096"/>
    </source>
</evidence>
<evidence type="ECO:0000313" key="16">
    <source>
        <dbReference type="Proteomes" id="UP000434604"/>
    </source>
</evidence>
<comment type="similarity">
    <text evidence="4 11">Belongs to the aldose epimerase family.</text>
</comment>
<gene>
    <name evidence="14" type="ORF">GA398_15020</name>
    <name evidence="15" type="ORF">LD004_08410</name>
</gene>
<dbReference type="Gene3D" id="2.70.98.10">
    <property type="match status" value="1"/>
</dbReference>
<keyword evidence="10 11" id="KW-0119">Carbohydrate metabolism</keyword>
<feature type="active site" description="Proton acceptor" evidence="12">
    <location>
        <position position="312"/>
    </location>
</feature>
<keyword evidence="8" id="KW-0106">Calcium</keyword>
<dbReference type="EC" id="5.1.3.3" evidence="6 11"/>
<keyword evidence="9 11" id="KW-0413">Isomerase</keyword>
<dbReference type="EMBL" id="WDED01000022">
    <property type="protein sequence ID" value="KAB6146707.1"/>
    <property type="molecule type" value="Genomic_DNA"/>
</dbReference>
<comment type="pathway">
    <text evidence="3 11">Carbohydrate metabolism; hexose metabolism.</text>
</comment>
<dbReference type="CDD" id="cd09019">
    <property type="entry name" value="galactose_mutarotase_like"/>
    <property type="match status" value="1"/>
</dbReference>
<evidence type="ECO:0000256" key="3">
    <source>
        <dbReference type="ARBA" id="ARBA00005028"/>
    </source>
</evidence>
<sequence>MKVEKHNWGCIEGKTVSLYQLSNDKGMEVYVTNYGVTVTSVLLPDNEQGKVNVVCGFNQFEGYFSSEFKSNAPYFGAVIGRYCATIRQGQYDEYELSRNIGEHTLHGGVSGFDKQVWGARICDDDKDTSVVHFMLFSPDGDQGFPGNVFTSVIVSLNNENELSFRYEANTDMTTPFSMTNHSYFNLSGFQENIEDHWVKIQSTAIYPLDGTGNYPDNRKNIEGTAVDLRKECRIGELHEKLGDGMEYYYLFDDEKVEQIRKVAEVCYPTKKRSLEVLTTEPGMLFYTAKYTSDKLCRESGERYGKFCAFCCETHRIPNGPNLCGAPDVFLSVEKPFESETIFRFIF</sequence>
<dbReference type="UniPathway" id="UPA00242"/>
<dbReference type="GO" id="GO:0033499">
    <property type="term" value="P:galactose catabolic process via UDP-galactose, Leloir pathway"/>
    <property type="evidence" value="ECO:0007669"/>
    <property type="project" value="TreeGrafter"/>
</dbReference>
<dbReference type="Pfam" id="PF01263">
    <property type="entry name" value="Aldose_epim"/>
    <property type="match status" value="1"/>
</dbReference>
<dbReference type="GO" id="GO:0006006">
    <property type="term" value="P:glucose metabolic process"/>
    <property type="evidence" value="ECO:0007669"/>
    <property type="project" value="TreeGrafter"/>
</dbReference>
<evidence type="ECO:0000256" key="5">
    <source>
        <dbReference type="ARBA" id="ARBA00011245"/>
    </source>
</evidence>
<evidence type="ECO:0000256" key="10">
    <source>
        <dbReference type="ARBA" id="ARBA00023277"/>
    </source>
</evidence>
<dbReference type="InterPro" id="IPR018052">
    <property type="entry name" value="Ald1_epimerase_CS"/>
</dbReference>
<name>A0A7J5PVL5_9BACE</name>
<dbReference type="InterPro" id="IPR047215">
    <property type="entry name" value="Galactose_mutarotase-like"/>
</dbReference>
<evidence type="ECO:0000256" key="9">
    <source>
        <dbReference type="ARBA" id="ARBA00023235"/>
    </source>
</evidence>
<dbReference type="GO" id="GO:0030246">
    <property type="term" value="F:carbohydrate binding"/>
    <property type="evidence" value="ECO:0007669"/>
    <property type="project" value="InterPro"/>
</dbReference>
<reference evidence="15" key="2">
    <citation type="submission" date="2023-08" db="EMBL/GenBank/DDBJ databases">
        <title>Mucin Metabolism Genes Underlie the Key Renovations of Bacteroides xylanisolvens Genomes in Captive Great Apes.</title>
        <authorList>
            <person name="Nishida A.H."/>
        </authorList>
    </citation>
    <scope>NUCLEOTIDE SEQUENCE</scope>
    <source>
        <strain evidence="15">P13.H9</strain>
    </source>
</reference>
<dbReference type="InterPro" id="IPR014718">
    <property type="entry name" value="GH-type_carb-bd"/>
</dbReference>
<dbReference type="Proteomes" id="UP000434604">
    <property type="component" value="Unassembled WGS sequence"/>
</dbReference>
<dbReference type="GO" id="GO:0004034">
    <property type="term" value="F:aldose 1-epimerase activity"/>
    <property type="evidence" value="ECO:0007669"/>
    <property type="project" value="UniProtKB-EC"/>
</dbReference>
<dbReference type="InterPro" id="IPR015443">
    <property type="entry name" value="Aldose_1-epimerase"/>
</dbReference>
<accession>A0A7J5PVL5</accession>
<dbReference type="RefSeq" id="WP_151935049.1">
    <property type="nucleotide sequence ID" value="NZ_JAIWXB010000011.1"/>
</dbReference>
<comment type="catalytic activity">
    <reaction evidence="1 11">
        <text>alpha-D-glucose = beta-D-glucose</text>
        <dbReference type="Rhea" id="RHEA:10264"/>
        <dbReference type="ChEBI" id="CHEBI:15903"/>
        <dbReference type="ChEBI" id="CHEBI:17925"/>
        <dbReference type="EC" id="5.1.3.3"/>
    </reaction>
</comment>
<evidence type="ECO:0000256" key="1">
    <source>
        <dbReference type="ARBA" id="ARBA00001614"/>
    </source>
</evidence>
<evidence type="ECO:0000256" key="13">
    <source>
        <dbReference type="PIRSR" id="PIRSR005096-3"/>
    </source>
</evidence>
<dbReference type="InterPro" id="IPR011013">
    <property type="entry name" value="Gal_mutarotase_sf_dom"/>
</dbReference>
<reference evidence="14 16" key="1">
    <citation type="journal article" date="2019" name="Nat. Med.">
        <title>A library of human gut bacterial isolates paired with longitudinal multiomics data enables mechanistic microbiome research.</title>
        <authorList>
            <person name="Poyet M."/>
            <person name="Groussin M."/>
            <person name="Gibbons S.M."/>
            <person name="Avila-Pacheco J."/>
            <person name="Jiang X."/>
            <person name="Kearney S.M."/>
            <person name="Perrotta A.R."/>
            <person name="Berdy B."/>
            <person name="Zhao S."/>
            <person name="Lieberman T.D."/>
            <person name="Swanson P.K."/>
            <person name="Smith M."/>
            <person name="Roesemann S."/>
            <person name="Alexander J.E."/>
            <person name="Rich S.A."/>
            <person name="Livny J."/>
            <person name="Vlamakis H."/>
            <person name="Clish C."/>
            <person name="Bullock K."/>
            <person name="Deik A."/>
            <person name="Scott J."/>
            <person name="Pierce K.A."/>
            <person name="Xavier R.J."/>
            <person name="Alm E.J."/>
        </authorList>
    </citation>
    <scope>NUCLEOTIDE SEQUENCE [LARGE SCALE GENOMIC DNA]</scope>
    <source>
        <strain evidence="14 16">BIOML-A58</strain>
    </source>
</reference>
<evidence type="ECO:0000256" key="8">
    <source>
        <dbReference type="ARBA" id="ARBA00022837"/>
    </source>
</evidence>
<dbReference type="PIRSF" id="PIRSF005096">
    <property type="entry name" value="GALM"/>
    <property type="match status" value="1"/>
</dbReference>
<evidence type="ECO:0000313" key="14">
    <source>
        <dbReference type="EMBL" id="KAB6146707.1"/>
    </source>
</evidence>
<dbReference type="InterPro" id="IPR008183">
    <property type="entry name" value="Aldose_1/G6P_1-epimerase"/>
</dbReference>
<protein>
    <recommendedName>
        <fullName evidence="7 11">Aldose 1-epimerase</fullName>
        <ecNumber evidence="6 11">5.1.3.3</ecNumber>
    </recommendedName>
</protein>
<dbReference type="Proteomes" id="UP001198461">
    <property type="component" value="Unassembled WGS sequence"/>
</dbReference>
<dbReference type="PANTHER" id="PTHR10091:SF0">
    <property type="entry name" value="GALACTOSE MUTAROTASE"/>
    <property type="match status" value="1"/>
</dbReference>
<evidence type="ECO:0000256" key="4">
    <source>
        <dbReference type="ARBA" id="ARBA00006206"/>
    </source>
</evidence>
<feature type="binding site" evidence="13">
    <location>
        <begin position="181"/>
        <end position="183"/>
    </location>
    <ligand>
        <name>beta-D-galactose</name>
        <dbReference type="ChEBI" id="CHEBI:27667"/>
    </ligand>
</feature>
<proteinExistence type="inferred from homology"/>
<evidence type="ECO:0000256" key="6">
    <source>
        <dbReference type="ARBA" id="ARBA00013185"/>
    </source>
</evidence>
<evidence type="ECO:0000256" key="12">
    <source>
        <dbReference type="PIRSR" id="PIRSR005096-1"/>
    </source>
</evidence>
<comment type="cofactor">
    <cofactor evidence="2">
        <name>Ca(2+)</name>
        <dbReference type="ChEBI" id="CHEBI:29108"/>
    </cofactor>
</comment>
<feature type="active site" description="Proton donor" evidence="12">
    <location>
        <position position="181"/>
    </location>
</feature>
<evidence type="ECO:0000313" key="15">
    <source>
        <dbReference type="EMBL" id="MCA4703638.1"/>
    </source>
</evidence>
<evidence type="ECO:0000256" key="2">
    <source>
        <dbReference type="ARBA" id="ARBA00001913"/>
    </source>
</evidence>
<dbReference type="EMBL" id="JAIWYE010000017">
    <property type="protein sequence ID" value="MCA4703638.1"/>
    <property type="molecule type" value="Genomic_DNA"/>
</dbReference>
<evidence type="ECO:0000256" key="7">
    <source>
        <dbReference type="ARBA" id="ARBA00014165"/>
    </source>
</evidence>